<dbReference type="InterPro" id="IPR001841">
    <property type="entry name" value="Znf_RING"/>
</dbReference>
<reference evidence="11 12" key="1">
    <citation type="journal article" date="2020" name="Cell">
        <title>Large-Scale Comparative Analyses of Tick Genomes Elucidate Their Genetic Diversity and Vector Capacities.</title>
        <authorList>
            <consortium name="Tick Genome and Microbiome Consortium (TIGMIC)"/>
            <person name="Jia N."/>
            <person name="Wang J."/>
            <person name="Shi W."/>
            <person name="Du L."/>
            <person name="Sun Y."/>
            <person name="Zhan W."/>
            <person name="Jiang J.F."/>
            <person name="Wang Q."/>
            <person name="Zhang B."/>
            <person name="Ji P."/>
            <person name="Bell-Sakyi L."/>
            <person name="Cui X.M."/>
            <person name="Yuan T.T."/>
            <person name="Jiang B.G."/>
            <person name="Yang W.F."/>
            <person name="Lam T.T."/>
            <person name="Chang Q.C."/>
            <person name="Ding S.J."/>
            <person name="Wang X.J."/>
            <person name="Zhu J.G."/>
            <person name="Ruan X.D."/>
            <person name="Zhao L."/>
            <person name="Wei J.T."/>
            <person name="Ye R.Z."/>
            <person name="Que T.C."/>
            <person name="Du C.H."/>
            <person name="Zhou Y.H."/>
            <person name="Cheng J.X."/>
            <person name="Dai P.F."/>
            <person name="Guo W.B."/>
            <person name="Han X.H."/>
            <person name="Huang E.J."/>
            <person name="Li L.F."/>
            <person name="Wei W."/>
            <person name="Gao Y.C."/>
            <person name="Liu J.Z."/>
            <person name="Shao H.Z."/>
            <person name="Wang X."/>
            <person name="Wang C.C."/>
            <person name="Yang T.C."/>
            <person name="Huo Q.B."/>
            <person name="Li W."/>
            <person name="Chen H.Y."/>
            <person name="Chen S.E."/>
            <person name="Zhou L.G."/>
            <person name="Ni X.B."/>
            <person name="Tian J.H."/>
            <person name="Sheng Y."/>
            <person name="Liu T."/>
            <person name="Pan Y.S."/>
            <person name="Xia L.Y."/>
            <person name="Li J."/>
            <person name="Zhao F."/>
            <person name="Cao W.C."/>
        </authorList>
    </citation>
    <scope>NUCLEOTIDE SEQUENCE [LARGE SCALE GENOMIC DNA]</scope>
    <source>
        <strain evidence="11">HaeL-2018</strain>
    </source>
</reference>
<sequence length="146" mass="16184">MSSPQRNWELTLYEQQRTPQEVITDPEVEIATSPSGMLSDFKCPVCLGLLKNTMTTECLHRFCQDCIVKALRTGNKECPTCRTKLKSKRSLRPDYTFDMLIAKLFPETLTQERPASPGASTSRDDRGGEASGSSSGASASSRRFTI</sequence>
<protein>
    <recommendedName>
        <fullName evidence="3">RING-type E3 ubiquitin transferase</fullName>
        <ecNumber evidence="3">2.3.2.27</ecNumber>
    </recommendedName>
</protein>
<dbReference type="Gene3D" id="3.30.40.10">
    <property type="entry name" value="Zinc/RING finger domain, C3HC4 (zinc finger)"/>
    <property type="match status" value="1"/>
</dbReference>
<dbReference type="InterPro" id="IPR043540">
    <property type="entry name" value="RING1/RING2"/>
</dbReference>
<dbReference type="GO" id="GO:0003682">
    <property type="term" value="F:chromatin binding"/>
    <property type="evidence" value="ECO:0007669"/>
    <property type="project" value="TreeGrafter"/>
</dbReference>
<evidence type="ECO:0000256" key="9">
    <source>
        <dbReference type="SAM" id="MobiDB-lite"/>
    </source>
</evidence>
<feature type="region of interest" description="Disordered" evidence="9">
    <location>
        <begin position="108"/>
        <end position="146"/>
    </location>
</feature>
<dbReference type="PROSITE" id="PS00518">
    <property type="entry name" value="ZF_RING_1"/>
    <property type="match status" value="1"/>
</dbReference>
<evidence type="ECO:0000256" key="3">
    <source>
        <dbReference type="ARBA" id="ARBA00012483"/>
    </source>
</evidence>
<dbReference type="PANTHER" id="PTHR46076:SF3">
    <property type="entry name" value="E3 UBIQUITIN-PROTEIN LIGASE RING1"/>
    <property type="match status" value="1"/>
</dbReference>
<feature type="compositionally biased region" description="Polar residues" evidence="9">
    <location>
        <begin position="108"/>
        <end position="121"/>
    </location>
</feature>
<feature type="compositionally biased region" description="Low complexity" evidence="9">
    <location>
        <begin position="131"/>
        <end position="146"/>
    </location>
</feature>
<evidence type="ECO:0000256" key="6">
    <source>
        <dbReference type="ARBA" id="ARBA00022771"/>
    </source>
</evidence>
<dbReference type="Proteomes" id="UP000821853">
    <property type="component" value="Unassembled WGS sequence"/>
</dbReference>
<dbReference type="GO" id="GO:0008270">
    <property type="term" value="F:zinc ion binding"/>
    <property type="evidence" value="ECO:0007669"/>
    <property type="project" value="UniProtKB-KW"/>
</dbReference>
<comment type="pathway">
    <text evidence="2">Protein modification; protein ubiquitination.</text>
</comment>
<keyword evidence="12" id="KW-1185">Reference proteome</keyword>
<dbReference type="OrthoDB" id="6508417at2759"/>
<keyword evidence="5" id="KW-0479">Metal-binding</keyword>
<evidence type="ECO:0000256" key="8">
    <source>
        <dbReference type="PROSITE-ProRule" id="PRU00175"/>
    </source>
</evidence>
<keyword evidence="4" id="KW-0808">Transferase</keyword>
<evidence type="ECO:0000256" key="1">
    <source>
        <dbReference type="ARBA" id="ARBA00000900"/>
    </source>
</evidence>
<dbReference type="VEuPathDB" id="VectorBase:HLOH_061140"/>
<keyword evidence="6 8" id="KW-0863">Zinc-finger</keyword>
<organism evidence="11 12">
    <name type="scientific">Haemaphysalis longicornis</name>
    <name type="common">Bush tick</name>
    <dbReference type="NCBI Taxonomy" id="44386"/>
    <lineage>
        <taxon>Eukaryota</taxon>
        <taxon>Metazoa</taxon>
        <taxon>Ecdysozoa</taxon>
        <taxon>Arthropoda</taxon>
        <taxon>Chelicerata</taxon>
        <taxon>Arachnida</taxon>
        <taxon>Acari</taxon>
        <taxon>Parasitiformes</taxon>
        <taxon>Ixodida</taxon>
        <taxon>Ixodoidea</taxon>
        <taxon>Ixodidae</taxon>
        <taxon>Haemaphysalinae</taxon>
        <taxon>Haemaphysalis</taxon>
    </lineage>
</organism>
<feature type="domain" description="RING-type" evidence="10">
    <location>
        <begin position="43"/>
        <end position="82"/>
    </location>
</feature>
<evidence type="ECO:0000256" key="4">
    <source>
        <dbReference type="ARBA" id="ARBA00022679"/>
    </source>
</evidence>
<dbReference type="PANTHER" id="PTHR46076">
    <property type="entry name" value="E3 UBIQUITIN-PROTEIN LIGASE RING1 / RING 2 FAMILY MEMBER"/>
    <property type="match status" value="1"/>
</dbReference>
<evidence type="ECO:0000313" key="11">
    <source>
        <dbReference type="EMBL" id="KAH9376900.1"/>
    </source>
</evidence>
<dbReference type="Pfam" id="PF13923">
    <property type="entry name" value="zf-C3HC4_2"/>
    <property type="match status" value="1"/>
</dbReference>
<dbReference type="PROSITE" id="PS50089">
    <property type="entry name" value="ZF_RING_2"/>
    <property type="match status" value="1"/>
</dbReference>
<dbReference type="GO" id="GO:0031519">
    <property type="term" value="C:PcG protein complex"/>
    <property type="evidence" value="ECO:0007669"/>
    <property type="project" value="TreeGrafter"/>
</dbReference>
<dbReference type="EC" id="2.3.2.27" evidence="3"/>
<dbReference type="InterPro" id="IPR013083">
    <property type="entry name" value="Znf_RING/FYVE/PHD"/>
</dbReference>
<gene>
    <name evidence="11" type="ORF">HPB48_002785</name>
</gene>
<evidence type="ECO:0000313" key="12">
    <source>
        <dbReference type="Proteomes" id="UP000821853"/>
    </source>
</evidence>
<name>A0A9J6GRG2_HAELO</name>
<proteinExistence type="predicted"/>
<dbReference type="InterPro" id="IPR017907">
    <property type="entry name" value="Znf_RING_CS"/>
</dbReference>
<dbReference type="EMBL" id="JABSTR010000008">
    <property type="protein sequence ID" value="KAH9376900.1"/>
    <property type="molecule type" value="Genomic_DNA"/>
</dbReference>
<evidence type="ECO:0000256" key="2">
    <source>
        <dbReference type="ARBA" id="ARBA00004906"/>
    </source>
</evidence>
<dbReference type="SUPFAM" id="SSF57850">
    <property type="entry name" value="RING/U-box"/>
    <property type="match status" value="1"/>
</dbReference>
<dbReference type="CDD" id="cd16531">
    <property type="entry name" value="RING-HC_RING1-like"/>
    <property type="match status" value="1"/>
</dbReference>
<evidence type="ECO:0000256" key="5">
    <source>
        <dbReference type="ARBA" id="ARBA00022723"/>
    </source>
</evidence>
<keyword evidence="7" id="KW-0862">Zinc</keyword>
<dbReference type="AlphaFoldDB" id="A0A9J6GRG2"/>
<dbReference type="OMA" id="NTMTTEC"/>
<dbReference type="GO" id="GO:0000151">
    <property type="term" value="C:ubiquitin ligase complex"/>
    <property type="evidence" value="ECO:0007669"/>
    <property type="project" value="InterPro"/>
</dbReference>
<dbReference type="GO" id="GO:0061630">
    <property type="term" value="F:ubiquitin protein ligase activity"/>
    <property type="evidence" value="ECO:0007669"/>
    <property type="project" value="UniProtKB-EC"/>
</dbReference>
<accession>A0A9J6GRG2</accession>
<evidence type="ECO:0000256" key="7">
    <source>
        <dbReference type="ARBA" id="ARBA00022833"/>
    </source>
</evidence>
<evidence type="ECO:0000259" key="10">
    <source>
        <dbReference type="PROSITE" id="PS50089"/>
    </source>
</evidence>
<comment type="caution">
    <text evidence="11">The sequence shown here is derived from an EMBL/GenBank/DDBJ whole genome shotgun (WGS) entry which is preliminary data.</text>
</comment>
<dbReference type="SMART" id="SM00184">
    <property type="entry name" value="RING"/>
    <property type="match status" value="1"/>
</dbReference>
<comment type="catalytic activity">
    <reaction evidence="1">
        <text>S-ubiquitinyl-[E2 ubiquitin-conjugating enzyme]-L-cysteine + [acceptor protein]-L-lysine = [E2 ubiquitin-conjugating enzyme]-L-cysteine + N(6)-ubiquitinyl-[acceptor protein]-L-lysine.</text>
        <dbReference type="EC" id="2.3.2.27"/>
    </reaction>
</comment>